<protein>
    <recommendedName>
        <fullName evidence="4">Secreted protein</fullName>
    </recommendedName>
</protein>
<name>A0ABP4DGG6_9ACTN</name>
<comment type="caution">
    <text evidence="2">The sequence shown here is derived from an EMBL/GenBank/DDBJ whole genome shotgun (WGS) entry which is preliminary data.</text>
</comment>
<accession>A0ABP4DGG6</accession>
<proteinExistence type="predicted"/>
<sequence length="66" mass="6606">MRIRRLLTAVVATAAFTGLGLAGTATATNGDILTPGECTAAGGTVDWSTSPLPTCRGGSLDGREID</sequence>
<reference evidence="3" key="1">
    <citation type="journal article" date="2019" name="Int. J. Syst. Evol. Microbiol.">
        <title>The Global Catalogue of Microorganisms (GCM) 10K type strain sequencing project: providing services to taxonomists for standard genome sequencing and annotation.</title>
        <authorList>
            <consortium name="The Broad Institute Genomics Platform"/>
            <consortium name="The Broad Institute Genome Sequencing Center for Infectious Disease"/>
            <person name="Wu L."/>
            <person name="Ma J."/>
        </authorList>
    </citation>
    <scope>NUCLEOTIDE SEQUENCE [LARGE SCALE GENOMIC DNA]</scope>
    <source>
        <strain evidence="3">JCM 11269</strain>
    </source>
</reference>
<gene>
    <name evidence="2" type="ORF">GCM10009564_25630</name>
</gene>
<evidence type="ECO:0000256" key="1">
    <source>
        <dbReference type="SAM" id="SignalP"/>
    </source>
</evidence>
<dbReference type="EMBL" id="BAAAHU010000021">
    <property type="protein sequence ID" value="GAA1009677.1"/>
    <property type="molecule type" value="Genomic_DNA"/>
</dbReference>
<evidence type="ECO:0000313" key="3">
    <source>
        <dbReference type="Proteomes" id="UP001501072"/>
    </source>
</evidence>
<feature type="signal peptide" evidence="1">
    <location>
        <begin position="1"/>
        <end position="27"/>
    </location>
</feature>
<evidence type="ECO:0000313" key="2">
    <source>
        <dbReference type="EMBL" id="GAA1009677.1"/>
    </source>
</evidence>
<dbReference type="RefSeq" id="WP_346072982.1">
    <property type="nucleotide sequence ID" value="NZ_BAAAHU010000021.1"/>
</dbReference>
<keyword evidence="3" id="KW-1185">Reference proteome</keyword>
<organism evidence="2 3">
    <name type="scientific">Streptomyces thermogriseus</name>
    <dbReference type="NCBI Taxonomy" id="75292"/>
    <lineage>
        <taxon>Bacteria</taxon>
        <taxon>Bacillati</taxon>
        <taxon>Actinomycetota</taxon>
        <taxon>Actinomycetes</taxon>
        <taxon>Kitasatosporales</taxon>
        <taxon>Streptomycetaceae</taxon>
        <taxon>Streptomyces</taxon>
    </lineage>
</organism>
<keyword evidence="1" id="KW-0732">Signal</keyword>
<feature type="chain" id="PRO_5047166687" description="Secreted protein" evidence="1">
    <location>
        <begin position="28"/>
        <end position="66"/>
    </location>
</feature>
<evidence type="ECO:0008006" key="4">
    <source>
        <dbReference type="Google" id="ProtNLM"/>
    </source>
</evidence>
<dbReference type="Proteomes" id="UP001501072">
    <property type="component" value="Unassembled WGS sequence"/>
</dbReference>